<dbReference type="AlphaFoldDB" id="A0A4Z2EUE2"/>
<proteinExistence type="predicted"/>
<sequence length="138" mass="15307">MAVPGASDPGQYLAHVGWKRLGVSVGQVLGVVRRQSRCTRTTENHREPQRTTENRLVMQPDGPLRTRDTSPSSFRTGALPTGGGQVSQFSDPYKLRPSPTWTTGSCRAWCQERTAHSAKLSSPDKLCWLRNERGAECR</sequence>
<feature type="region of interest" description="Disordered" evidence="1">
    <location>
        <begin position="35"/>
        <end position="94"/>
    </location>
</feature>
<reference evidence="2 3" key="1">
    <citation type="submission" date="2019-03" db="EMBL/GenBank/DDBJ databases">
        <title>First draft genome of Liparis tanakae, snailfish: a comprehensive survey of snailfish specific genes.</title>
        <authorList>
            <person name="Kim W."/>
            <person name="Song I."/>
            <person name="Jeong J.-H."/>
            <person name="Kim D."/>
            <person name="Kim S."/>
            <person name="Ryu S."/>
            <person name="Song J.Y."/>
            <person name="Lee S.K."/>
        </authorList>
    </citation>
    <scope>NUCLEOTIDE SEQUENCE [LARGE SCALE GENOMIC DNA]</scope>
    <source>
        <tissue evidence="2">Muscle</tissue>
    </source>
</reference>
<dbReference type="EMBL" id="SRLO01002814">
    <property type="protein sequence ID" value="TNN32260.1"/>
    <property type="molecule type" value="Genomic_DNA"/>
</dbReference>
<keyword evidence="3" id="KW-1185">Reference proteome</keyword>
<accession>A0A4Z2EUE2</accession>
<evidence type="ECO:0000313" key="3">
    <source>
        <dbReference type="Proteomes" id="UP000314294"/>
    </source>
</evidence>
<gene>
    <name evidence="2" type="ORF">EYF80_057582</name>
</gene>
<dbReference type="Proteomes" id="UP000314294">
    <property type="component" value="Unassembled WGS sequence"/>
</dbReference>
<feature type="compositionally biased region" description="Basic and acidic residues" evidence="1">
    <location>
        <begin position="40"/>
        <end position="53"/>
    </location>
</feature>
<name>A0A4Z2EUE2_9TELE</name>
<protein>
    <submittedName>
        <fullName evidence="2">Uncharacterized protein</fullName>
    </submittedName>
</protein>
<comment type="caution">
    <text evidence="2">The sequence shown here is derived from an EMBL/GenBank/DDBJ whole genome shotgun (WGS) entry which is preliminary data.</text>
</comment>
<organism evidence="2 3">
    <name type="scientific">Liparis tanakae</name>
    <name type="common">Tanaka's snailfish</name>
    <dbReference type="NCBI Taxonomy" id="230148"/>
    <lineage>
        <taxon>Eukaryota</taxon>
        <taxon>Metazoa</taxon>
        <taxon>Chordata</taxon>
        <taxon>Craniata</taxon>
        <taxon>Vertebrata</taxon>
        <taxon>Euteleostomi</taxon>
        <taxon>Actinopterygii</taxon>
        <taxon>Neopterygii</taxon>
        <taxon>Teleostei</taxon>
        <taxon>Neoteleostei</taxon>
        <taxon>Acanthomorphata</taxon>
        <taxon>Eupercaria</taxon>
        <taxon>Perciformes</taxon>
        <taxon>Cottioidei</taxon>
        <taxon>Cottales</taxon>
        <taxon>Liparidae</taxon>
        <taxon>Liparis</taxon>
    </lineage>
</organism>
<evidence type="ECO:0000256" key="1">
    <source>
        <dbReference type="SAM" id="MobiDB-lite"/>
    </source>
</evidence>
<evidence type="ECO:0000313" key="2">
    <source>
        <dbReference type="EMBL" id="TNN32260.1"/>
    </source>
</evidence>